<dbReference type="Proteomes" id="UP000204112">
    <property type="component" value="Segment"/>
</dbReference>
<reference evidence="3" key="1">
    <citation type="submission" date="2016-03" db="EMBL/GenBank/DDBJ databases">
        <authorList>
            <person name="Ploux O."/>
        </authorList>
    </citation>
    <scope>NUCLEOTIDE SEQUENCE [LARGE SCALE GENOMIC DNA]</scope>
</reference>
<gene>
    <name evidence="2" type="primary">89</name>
    <name evidence="2" type="ORF">PBI_ORCHID_89</name>
</gene>
<evidence type="ECO:0000256" key="1">
    <source>
        <dbReference type="SAM" id="MobiDB-lite"/>
    </source>
</evidence>
<dbReference type="EMBL" id="KU998253">
    <property type="protein sequence ID" value="ANA87435.1"/>
    <property type="molecule type" value="Genomic_DNA"/>
</dbReference>
<evidence type="ECO:0000313" key="3">
    <source>
        <dbReference type="Proteomes" id="UP000204112"/>
    </source>
</evidence>
<organism evidence="2 3">
    <name type="scientific">Gordonia phage Orchid</name>
    <dbReference type="NCBI Taxonomy" id="1838075"/>
    <lineage>
        <taxon>Viruses</taxon>
        <taxon>Duplodnaviria</taxon>
        <taxon>Heunggongvirae</taxon>
        <taxon>Uroviricota</taxon>
        <taxon>Caudoviricetes</taxon>
        <taxon>Orchidvirus</taxon>
        <taxon>Orchidvirus orchid</taxon>
    </lineage>
</organism>
<sequence length="143" mass="16121">MNNPIIPPMPPQIPVPNDKSKARAKKEAYGKWLDENRPDAPVQIPQASPKRPDSVTEEPAGEYSDRDDFSGFEYLVVVTYGAGYHENDWYQEFIHPAPARQLYDLLKSQVGVNNVIQSVEMKARTVGDWLHKYGTHAQGEVGK</sequence>
<feature type="compositionally biased region" description="Basic and acidic residues" evidence="1">
    <location>
        <begin position="18"/>
        <end position="38"/>
    </location>
</feature>
<feature type="compositionally biased region" description="Pro residues" evidence="1">
    <location>
        <begin position="1"/>
        <end position="14"/>
    </location>
</feature>
<dbReference type="GeneID" id="28800431"/>
<proteinExistence type="predicted"/>
<dbReference type="RefSeq" id="YP_009274316.1">
    <property type="nucleotide sequence ID" value="NC_030915.1"/>
</dbReference>
<keyword evidence="3" id="KW-1185">Reference proteome</keyword>
<evidence type="ECO:0000313" key="2">
    <source>
        <dbReference type="EMBL" id="ANA87435.1"/>
    </source>
</evidence>
<name>A0A160DH56_9CAUD</name>
<dbReference type="KEGG" id="vg:28800431"/>
<feature type="region of interest" description="Disordered" evidence="1">
    <location>
        <begin position="1"/>
        <end position="66"/>
    </location>
</feature>
<protein>
    <submittedName>
        <fullName evidence="2">Uncharacterized protein</fullName>
    </submittedName>
</protein>
<accession>A0A160DH56</accession>